<evidence type="ECO:0000313" key="1">
    <source>
        <dbReference type="EMBL" id="MCI31217.1"/>
    </source>
</evidence>
<dbReference type="AlphaFoldDB" id="A0A392R4Q0"/>
<keyword evidence="2" id="KW-1185">Reference proteome</keyword>
<feature type="non-terminal residue" evidence="1">
    <location>
        <position position="26"/>
    </location>
</feature>
<evidence type="ECO:0000313" key="2">
    <source>
        <dbReference type="Proteomes" id="UP000265520"/>
    </source>
</evidence>
<accession>A0A392R4Q0</accession>
<protein>
    <submittedName>
        <fullName evidence="1">Uncharacterized protein</fullName>
    </submittedName>
</protein>
<name>A0A392R4Q0_9FABA</name>
<dbReference type="Proteomes" id="UP000265520">
    <property type="component" value="Unassembled WGS sequence"/>
</dbReference>
<proteinExistence type="predicted"/>
<comment type="caution">
    <text evidence="1">The sequence shown here is derived from an EMBL/GenBank/DDBJ whole genome shotgun (WGS) entry which is preliminary data.</text>
</comment>
<dbReference type="EMBL" id="LXQA010185496">
    <property type="protein sequence ID" value="MCI31217.1"/>
    <property type="molecule type" value="Genomic_DNA"/>
</dbReference>
<sequence length="26" mass="3046">MDDLSYLILGTHQWLSHYVCYDSGTK</sequence>
<organism evidence="1 2">
    <name type="scientific">Trifolium medium</name>
    <dbReference type="NCBI Taxonomy" id="97028"/>
    <lineage>
        <taxon>Eukaryota</taxon>
        <taxon>Viridiplantae</taxon>
        <taxon>Streptophyta</taxon>
        <taxon>Embryophyta</taxon>
        <taxon>Tracheophyta</taxon>
        <taxon>Spermatophyta</taxon>
        <taxon>Magnoliopsida</taxon>
        <taxon>eudicotyledons</taxon>
        <taxon>Gunneridae</taxon>
        <taxon>Pentapetalae</taxon>
        <taxon>rosids</taxon>
        <taxon>fabids</taxon>
        <taxon>Fabales</taxon>
        <taxon>Fabaceae</taxon>
        <taxon>Papilionoideae</taxon>
        <taxon>50 kb inversion clade</taxon>
        <taxon>NPAAA clade</taxon>
        <taxon>Hologalegina</taxon>
        <taxon>IRL clade</taxon>
        <taxon>Trifolieae</taxon>
        <taxon>Trifolium</taxon>
    </lineage>
</organism>
<reference evidence="1 2" key="1">
    <citation type="journal article" date="2018" name="Front. Plant Sci.">
        <title>Red Clover (Trifolium pratense) and Zigzag Clover (T. medium) - A Picture of Genomic Similarities and Differences.</title>
        <authorList>
            <person name="Dluhosova J."/>
            <person name="Istvanek J."/>
            <person name="Nedelnik J."/>
            <person name="Repkova J."/>
        </authorList>
    </citation>
    <scope>NUCLEOTIDE SEQUENCE [LARGE SCALE GENOMIC DNA]</scope>
    <source>
        <strain evidence="2">cv. 10/8</strain>
        <tissue evidence="1">Leaf</tissue>
    </source>
</reference>